<evidence type="ECO:0000256" key="1">
    <source>
        <dbReference type="ARBA" id="ARBA00022475"/>
    </source>
</evidence>
<evidence type="ECO:0000256" key="4">
    <source>
        <dbReference type="ARBA" id="ARBA00023139"/>
    </source>
</evidence>
<evidence type="ECO:0000256" key="2">
    <source>
        <dbReference type="ARBA" id="ARBA00022729"/>
    </source>
</evidence>
<evidence type="ECO:0000256" key="5">
    <source>
        <dbReference type="ARBA" id="ARBA00023288"/>
    </source>
</evidence>
<dbReference type="Proteomes" id="UP000072763">
    <property type="component" value="Unassembled WGS sequence"/>
</dbReference>
<organism evidence="6 7">
    <name type="scientific">Curtobacterium oceanosedimentum</name>
    <dbReference type="NCBI Taxonomy" id="465820"/>
    <lineage>
        <taxon>Bacteria</taxon>
        <taxon>Bacillati</taxon>
        <taxon>Actinomycetota</taxon>
        <taxon>Actinomycetes</taxon>
        <taxon>Micrococcales</taxon>
        <taxon>Microbacteriaceae</taxon>
        <taxon>Curtobacterium</taxon>
    </lineage>
</organism>
<protein>
    <submittedName>
        <fullName evidence="6">ABC transporter substrate-binding protein</fullName>
    </submittedName>
</protein>
<dbReference type="InterPro" id="IPR006059">
    <property type="entry name" value="SBP"/>
</dbReference>
<dbReference type="EMBL" id="LDRC01000004">
    <property type="protein sequence ID" value="KTR54208.1"/>
    <property type="molecule type" value="Genomic_DNA"/>
</dbReference>
<dbReference type="OrthoDB" id="2515046at2"/>
<proteinExistence type="predicted"/>
<keyword evidence="1" id="KW-1003">Cell membrane</keyword>
<sequence>MTPIPSRTVLSRRNLLGLGLGTAAAGLLAGCAVPGSTNVNKAPLVPAAAGGETVQITYWAWLKDLQKVCDVWNAKNPRIQVTANWIPGGNSGGYQKMYSALAAGGGPDIGQVEFRQIPEFMLANGLVDLARYGAKDVQSEYDEAAWSQVEFVDGVYGIPQDTGPMGFYYQTAILEQAGGQPPTTWDEWRDLADKVRGTGNGNYLEVFPVADASPFAAYAQQAGARWFKTDGDAWVVDMTDDKTMMVAEFFDGVIDDKLVDTSAGAYSPGWYAAAASGKIAAVTSASWGDALIQSVQGGEGKWKVAPMQTWGDTGYGSSSIGGSTAAVLANAKHPKEALEFITWMTTSKEGVDAMIKYCGIGWSPAKDYIGAARQQPSEWFSGQDYNEEVFAPSAKEQNLEWSWSPVTQSAFTSLQNQFRRKLTGGLKLTDAVELAQQEIVQSFRDKGLSVRTAR</sequence>
<dbReference type="PROSITE" id="PS51318">
    <property type="entry name" value="TAT"/>
    <property type="match status" value="1"/>
</dbReference>
<name>A0A147DV77_9MICO</name>
<dbReference type="PROSITE" id="PS51257">
    <property type="entry name" value="PROKAR_LIPOPROTEIN"/>
    <property type="match status" value="1"/>
</dbReference>
<evidence type="ECO:0000313" key="7">
    <source>
        <dbReference type="Proteomes" id="UP000072763"/>
    </source>
</evidence>
<dbReference type="InterPro" id="IPR050490">
    <property type="entry name" value="Bact_solute-bd_prot1"/>
</dbReference>
<dbReference type="PATRIC" id="fig|465820.4.peg.1733"/>
<dbReference type="RefSeq" id="WP_058748541.1">
    <property type="nucleotide sequence ID" value="NZ_LDRC01000004.1"/>
</dbReference>
<accession>A0A147DV77</accession>
<keyword evidence="2" id="KW-0732">Signal</keyword>
<dbReference type="STRING" id="465820.NS263_07595"/>
<dbReference type="PANTHER" id="PTHR43649">
    <property type="entry name" value="ARABINOSE-BINDING PROTEIN-RELATED"/>
    <property type="match status" value="1"/>
</dbReference>
<evidence type="ECO:0000313" key="6">
    <source>
        <dbReference type="EMBL" id="KTR54208.1"/>
    </source>
</evidence>
<gene>
    <name evidence="6" type="ORF">NS359_00440</name>
</gene>
<dbReference type="AlphaFoldDB" id="A0A147DV77"/>
<keyword evidence="4" id="KW-0564">Palmitate</keyword>
<dbReference type="Pfam" id="PF01547">
    <property type="entry name" value="SBP_bac_1"/>
    <property type="match status" value="1"/>
</dbReference>
<dbReference type="InterPro" id="IPR006311">
    <property type="entry name" value="TAT_signal"/>
</dbReference>
<keyword evidence="3" id="KW-0472">Membrane</keyword>
<dbReference type="SUPFAM" id="SSF53850">
    <property type="entry name" value="Periplasmic binding protein-like II"/>
    <property type="match status" value="1"/>
</dbReference>
<evidence type="ECO:0000256" key="3">
    <source>
        <dbReference type="ARBA" id="ARBA00023136"/>
    </source>
</evidence>
<dbReference type="PANTHER" id="PTHR43649:SF33">
    <property type="entry name" value="POLYGALACTURONAN_RHAMNOGALACTURONAN-BINDING PROTEIN YTCQ"/>
    <property type="match status" value="1"/>
</dbReference>
<keyword evidence="5" id="KW-0449">Lipoprotein</keyword>
<comment type="caution">
    <text evidence="6">The sequence shown here is derived from an EMBL/GenBank/DDBJ whole genome shotgun (WGS) entry which is preliminary data.</text>
</comment>
<dbReference type="Gene3D" id="3.40.190.10">
    <property type="entry name" value="Periplasmic binding protein-like II"/>
    <property type="match status" value="1"/>
</dbReference>
<reference evidence="6 7" key="1">
    <citation type="journal article" date="2016" name="Front. Microbiol.">
        <title>Genomic Resource of Rice Seed Associated Bacteria.</title>
        <authorList>
            <person name="Midha S."/>
            <person name="Bansal K."/>
            <person name="Sharma S."/>
            <person name="Kumar N."/>
            <person name="Patil P.P."/>
            <person name="Chaudhry V."/>
            <person name="Patil P.B."/>
        </authorList>
    </citation>
    <scope>NUCLEOTIDE SEQUENCE [LARGE SCALE GENOMIC DNA]</scope>
    <source>
        <strain evidence="6 7">NS359</strain>
    </source>
</reference>